<evidence type="ECO:0000259" key="15">
    <source>
        <dbReference type="PROSITE" id="PS51864"/>
    </source>
</evidence>
<comment type="function">
    <text evidence="1">Metalloprotease.</text>
</comment>
<evidence type="ECO:0000259" key="14">
    <source>
        <dbReference type="PROSITE" id="PS51670"/>
    </source>
</evidence>
<dbReference type="PANTHER" id="PTHR10127">
    <property type="entry name" value="DISCOIDIN, CUB, EGF, LAMININ , AND ZINC METALLOPROTEASE DOMAIN CONTAINING"/>
    <property type="match status" value="1"/>
</dbReference>
<dbReference type="Proteomes" id="UP000614601">
    <property type="component" value="Unassembled WGS sequence"/>
</dbReference>
<keyword evidence="6 12" id="KW-0862">Zinc</keyword>
<dbReference type="SMART" id="SM00254">
    <property type="entry name" value="ShKT"/>
    <property type="match status" value="2"/>
</dbReference>
<keyword evidence="17" id="KW-1185">Reference proteome</keyword>
<dbReference type="Proteomes" id="UP000783686">
    <property type="component" value="Unassembled WGS sequence"/>
</dbReference>
<dbReference type="EC" id="3.4.24.-" evidence="13"/>
<dbReference type="Pfam" id="PF01400">
    <property type="entry name" value="Astacin"/>
    <property type="match status" value="1"/>
</dbReference>
<evidence type="ECO:0000256" key="2">
    <source>
        <dbReference type="ARBA" id="ARBA00022670"/>
    </source>
</evidence>
<feature type="active site" evidence="12">
    <location>
        <position position="184"/>
    </location>
</feature>
<keyword evidence="3 12" id="KW-0479">Metal-binding</keyword>
<dbReference type="CDD" id="cd04280">
    <property type="entry name" value="ZnMc_astacin_like"/>
    <property type="match status" value="1"/>
</dbReference>
<feature type="chain" id="PRO_5044038036" description="Metalloendopeptidase" evidence="13">
    <location>
        <begin position="18"/>
        <end position="397"/>
    </location>
</feature>
<dbReference type="EMBL" id="CAJFCW020000003">
    <property type="protein sequence ID" value="CAG9103239.1"/>
    <property type="molecule type" value="Genomic_DNA"/>
</dbReference>
<feature type="domain" description="ShKT" evidence="14">
    <location>
        <begin position="361"/>
        <end position="397"/>
    </location>
</feature>
<evidence type="ECO:0000256" key="3">
    <source>
        <dbReference type="ARBA" id="ARBA00022723"/>
    </source>
</evidence>
<dbReference type="OrthoDB" id="291007at2759"/>
<evidence type="ECO:0000256" key="10">
    <source>
        <dbReference type="ARBA" id="ARBA00023180"/>
    </source>
</evidence>
<keyword evidence="2 12" id="KW-0645">Protease</keyword>
<evidence type="ECO:0000256" key="11">
    <source>
        <dbReference type="PROSITE-ProRule" id="PRU01005"/>
    </source>
</evidence>
<evidence type="ECO:0000256" key="5">
    <source>
        <dbReference type="ARBA" id="ARBA00022801"/>
    </source>
</evidence>
<feature type="binding site" evidence="12">
    <location>
        <position position="183"/>
    </location>
    <ligand>
        <name>Zn(2+)</name>
        <dbReference type="ChEBI" id="CHEBI:29105"/>
        <note>catalytic</note>
    </ligand>
</feature>
<evidence type="ECO:0000256" key="6">
    <source>
        <dbReference type="ARBA" id="ARBA00022833"/>
    </source>
</evidence>
<dbReference type="FunFam" id="3.40.390.10:FF:000015">
    <property type="entry name" value="Meprin A subunit"/>
    <property type="match status" value="1"/>
</dbReference>
<dbReference type="EMBL" id="CAJFDH010000003">
    <property type="protein sequence ID" value="CAD5214770.1"/>
    <property type="molecule type" value="Genomic_DNA"/>
</dbReference>
<dbReference type="Pfam" id="PF01549">
    <property type="entry name" value="ShK"/>
    <property type="match status" value="2"/>
</dbReference>
<evidence type="ECO:0000256" key="7">
    <source>
        <dbReference type="ARBA" id="ARBA00023049"/>
    </source>
</evidence>
<keyword evidence="9" id="KW-1015">Disulfide bond</keyword>
<dbReference type="PROSITE" id="PS51864">
    <property type="entry name" value="ASTACIN"/>
    <property type="match status" value="1"/>
</dbReference>
<keyword evidence="8" id="KW-0865">Zymogen</keyword>
<dbReference type="InterPro" id="IPR001506">
    <property type="entry name" value="Peptidase_M12A"/>
</dbReference>
<feature type="binding site" evidence="12">
    <location>
        <position position="187"/>
    </location>
    <ligand>
        <name>Zn(2+)</name>
        <dbReference type="ChEBI" id="CHEBI:29105"/>
        <note>catalytic</note>
    </ligand>
</feature>
<keyword evidence="10" id="KW-0325">Glycoprotein</keyword>
<dbReference type="AlphaFoldDB" id="A0A811KEK8"/>
<feature type="signal peptide" evidence="13">
    <location>
        <begin position="1"/>
        <end position="17"/>
    </location>
</feature>
<dbReference type="InterPro" id="IPR024079">
    <property type="entry name" value="MetalloPept_cat_dom_sf"/>
</dbReference>
<comment type="cofactor">
    <cofactor evidence="12 13">
        <name>Zn(2+)</name>
        <dbReference type="ChEBI" id="CHEBI:29105"/>
    </cofactor>
    <text evidence="12 13">Binds 1 zinc ion per subunit.</text>
</comment>
<keyword evidence="7 12" id="KW-0482">Metalloprotease</keyword>
<reference evidence="16" key="1">
    <citation type="submission" date="2020-09" db="EMBL/GenBank/DDBJ databases">
        <authorList>
            <person name="Kikuchi T."/>
        </authorList>
    </citation>
    <scope>NUCLEOTIDE SEQUENCE</scope>
    <source>
        <strain evidence="16">SH1</strain>
    </source>
</reference>
<feature type="domain" description="Peptidase M12A" evidence="15">
    <location>
        <begin position="92"/>
        <end position="286"/>
    </location>
</feature>
<proteinExistence type="predicted"/>
<comment type="caution">
    <text evidence="11">Lacks conserved residue(s) required for the propagation of feature annotation.</text>
</comment>
<protein>
    <recommendedName>
        <fullName evidence="13">Metalloendopeptidase</fullName>
        <ecNumber evidence="13">3.4.24.-</ecNumber>
    </recommendedName>
</protein>
<dbReference type="Gene3D" id="1.10.10.1940">
    <property type="match status" value="1"/>
</dbReference>
<evidence type="ECO:0000256" key="9">
    <source>
        <dbReference type="ARBA" id="ARBA00023157"/>
    </source>
</evidence>
<organism evidence="16 17">
    <name type="scientific">Bursaphelenchus okinawaensis</name>
    <dbReference type="NCBI Taxonomy" id="465554"/>
    <lineage>
        <taxon>Eukaryota</taxon>
        <taxon>Metazoa</taxon>
        <taxon>Ecdysozoa</taxon>
        <taxon>Nematoda</taxon>
        <taxon>Chromadorea</taxon>
        <taxon>Rhabditida</taxon>
        <taxon>Tylenchina</taxon>
        <taxon>Tylenchomorpha</taxon>
        <taxon>Aphelenchoidea</taxon>
        <taxon>Aphelenchoididae</taxon>
        <taxon>Bursaphelenchus</taxon>
    </lineage>
</organism>
<feature type="domain" description="ShKT" evidence="14">
    <location>
        <begin position="315"/>
        <end position="351"/>
    </location>
</feature>
<dbReference type="PRINTS" id="PR00480">
    <property type="entry name" value="ASTACIN"/>
</dbReference>
<feature type="binding site" evidence="12">
    <location>
        <position position="193"/>
    </location>
    <ligand>
        <name>Zn(2+)</name>
        <dbReference type="ChEBI" id="CHEBI:29105"/>
        <note>catalytic</note>
    </ligand>
</feature>
<comment type="caution">
    <text evidence="16">The sequence shown here is derived from an EMBL/GenBank/DDBJ whole genome shotgun (WGS) entry which is preliminary data.</text>
</comment>
<keyword evidence="4 13" id="KW-0732">Signal</keyword>
<keyword evidence="5 12" id="KW-0378">Hydrolase</keyword>
<dbReference type="GO" id="GO:0008270">
    <property type="term" value="F:zinc ion binding"/>
    <property type="evidence" value="ECO:0007669"/>
    <property type="project" value="UniProtKB-UniRule"/>
</dbReference>
<evidence type="ECO:0000256" key="1">
    <source>
        <dbReference type="ARBA" id="ARBA00002657"/>
    </source>
</evidence>
<gene>
    <name evidence="16" type="ORF">BOKJ2_LOCUS5759</name>
</gene>
<dbReference type="SMART" id="SM00235">
    <property type="entry name" value="ZnMc"/>
    <property type="match status" value="1"/>
</dbReference>
<dbReference type="GO" id="GO:0004222">
    <property type="term" value="F:metalloendopeptidase activity"/>
    <property type="evidence" value="ECO:0007669"/>
    <property type="project" value="UniProtKB-UniRule"/>
</dbReference>
<evidence type="ECO:0000256" key="12">
    <source>
        <dbReference type="PROSITE-ProRule" id="PRU01211"/>
    </source>
</evidence>
<evidence type="ECO:0000256" key="13">
    <source>
        <dbReference type="RuleBase" id="RU361183"/>
    </source>
</evidence>
<dbReference type="InterPro" id="IPR003582">
    <property type="entry name" value="ShKT_dom"/>
</dbReference>
<evidence type="ECO:0000313" key="17">
    <source>
        <dbReference type="Proteomes" id="UP000614601"/>
    </source>
</evidence>
<evidence type="ECO:0000256" key="4">
    <source>
        <dbReference type="ARBA" id="ARBA00022729"/>
    </source>
</evidence>
<dbReference type="PANTHER" id="PTHR10127:SF890">
    <property type="entry name" value="ZINC METALLOPROTEINASE NAS-13"/>
    <property type="match status" value="1"/>
</dbReference>
<dbReference type="GO" id="GO:0006508">
    <property type="term" value="P:proteolysis"/>
    <property type="evidence" value="ECO:0007669"/>
    <property type="project" value="UniProtKB-KW"/>
</dbReference>
<sequence length="397" mass="44497">MLGLLAVLVCFCCWVVADQFIDKTVPEGETVLSEFDFLQIRQKRQQEDEVIDDSAMYNKDRFEGDIVTLISPSSKPSGTPAVYSNSSYLMRNAVRQTYLKWPNGRIPYTISTQYTTVGRQRIAAAIDEYHQRTCIKFVPKTATDLDYVHILPEEGCYSLVGKVGGKQPVSLGNGCIVKGIIIHELMHAVGFFHEQSRADRDNYVRIVWTNVEPGLQDQFDKYSLAMIDHLNTEYDYGSVMHYGPTAFSKNGKTTVEPVLPTNQRIGQRVGFSQNDANKINKLYTCEPKTQSSSVAFGGVPVSLSALPDNTIQAACNDHRRDCIFLAERGHCTSSYAQFFMSENCPRSCGQCVDNSVRIPVCQDTKPWCERWAEGGMCQLFLFSGYMKSNCAKSCAQC</sequence>
<dbReference type="Gene3D" id="3.40.390.10">
    <property type="entry name" value="Collagenase (Catalytic Domain)"/>
    <property type="match status" value="1"/>
</dbReference>
<dbReference type="PROSITE" id="PS51670">
    <property type="entry name" value="SHKT"/>
    <property type="match status" value="2"/>
</dbReference>
<dbReference type="SUPFAM" id="SSF55486">
    <property type="entry name" value="Metalloproteases ('zincins'), catalytic domain"/>
    <property type="match status" value="1"/>
</dbReference>
<evidence type="ECO:0000313" key="16">
    <source>
        <dbReference type="EMBL" id="CAD5214770.1"/>
    </source>
</evidence>
<evidence type="ECO:0000256" key="8">
    <source>
        <dbReference type="ARBA" id="ARBA00023145"/>
    </source>
</evidence>
<dbReference type="InterPro" id="IPR006026">
    <property type="entry name" value="Peptidase_Metallo"/>
</dbReference>
<accession>A0A811KEK8</accession>
<name>A0A811KEK8_9BILA</name>
<dbReference type="InterPro" id="IPR034035">
    <property type="entry name" value="Astacin-like_dom"/>
</dbReference>